<dbReference type="InterPro" id="IPR003593">
    <property type="entry name" value="AAA+_ATPase"/>
</dbReference>
<dbReference type="PANTHER" id="PTHR42798">
    <property type="entry name" value="LIPOPROTEIN-RELEASING SYSTEM ATP-BINDING PROTEIN LOLD"/>
    <property type="match status" value="1"/>
</dbReference>
<proteinExistence type="inferred from homology"/>
<name>A0AAW9S132_9BACT</name>
<keyword evidence="1" id="KW-0813">Transport</keyword>
<dbReference type="InterPro" id="IPR017871">
    <property type="entry name" value="ABC_transporter-like_CS"/>
</dbReference>
<comment type="similarity">
    <text evidence="5">Belongs to the ABC transporter superfamily. Macrolide exporter (TC 3.A.1.122) family.</text>
</comment>
<sequence>MATILEVNQLRKSFFTPMGELVVLQDITFSVQEGESLAIVGASGSGKSTLLGLCAGLDRVSGGTVSLTGLNLASLSEDERALLRRKQMGFVFQSFQLMPTLTALENVELVVNMNHHRKESQLSRHILQKLGLGHRLHHYPGQLSGGEQQRVAIARAFVLQPKIIFADEPTGNLDALTGCNIINQLFDLNSEHGTTLIVVTHDEALAARAKKVYRLD</sequence>
<reference evidence="7 8" key="1">
    <citation type="submission" date="2024-04" db="EMBL/GenBank/DDBJ databases">
        <title>Novel genus in family Flammeovirgaceae.</title>
        <authorList>
            <person name="Nguyen T.H."/>
            <person name="Vuong T.Q."/>
            <person name="Le H."/>
            <person name="Kim S.-G."/>
        </authorList>
    </citation>
    <scope>NUCLEOTIDE SEQUENCE [LARGE SCALE GENOMIC DNA]</scope>
    <source>
        <strain evidence="7 8">JCM 23209</strain>
    </source>
</reference>
<dbReference type="RefSeq" id="WP_346823669.1">
    <property type="nucleotide sequence ID" value="NZ_JBDKWZ010000017.1"/>
</dbReference>
<evidence type="ECO:0000259" key="6">
    <source>
        <dbReference type="PROSITE" id="PS50893"/>
    </source>
</evidence>
<dbReference type="EMBL" id="JBDKWZ010000017">
    <property type="protein sequence ID" value="MEN7550889.1"/>
    <property type="molecule type" value="Genomic_DNA"/>
</dbReference>
<dbReference type="PANTHER" id="PTHR42798:SF2">
    <property type="entry name" value="ABC TRANSPORTER ATP-BINDING PROTEIN MG467-RELATED"/>
    <property type="match status" value="1"/>
</dbReference>
<dbReference type="Gene3D" id="3.40.50.300">
    <property type="entry name" value="P-loop containing nucleotide triphosphate hydrolases"/>
    <property type="match status" value="1"/>
</dbReference>
<dbReference type="GO" id="GO:0005524">
    <property type="term" value="F:ATP binding"/>
    <property type="evidence" value="ECO:0007669"/>
    <property type="project" value="UniProtKB-KW"/>
</dbReference>
<dbReference type="InterPro" id="IPR017911">
    <property type="entry name" value="MacB-like_ATP-bd"/>
</dbReference>
<dbReference type="GO" id="GO:0016887">
    <property type="term" value="F:ATP hydrolysis activity"/>
    <property type="evidence" value="ECO:0007669"/>
    <property type="project" value="InterPro"/>
</dbReference>
<evidence type="ECO:0000256" key="5">
    <source>
        <dbReference type="ARBA" id="ARBA00038388"/>
    </source>
</evidence>
<evidence type="ECO:0000313" key="8">
    <source>
        <dbReference type="Proteomes" id="UP001403385"/>
    </source>
</evidence>
<evidence type="ECO:0000256" key="4">
    <source>
        <dbReference type="ARBA" id="ARBA00022967"/>
    </source>
</evidence>
<dbReference type="FunFam" id="3.40.50.300:FF:000032">
    <property type="entry name" value="Export ABC transporter ATP-binding protein"/>
    <property type="match status" value="1"/>
</dbReference>
<dbReference type="InterPro" id="IPR027417">
    <property type="entry name" value="P-loop_NTPase"/>
</dbReference>
<dbReference type="GO" id="GO:0098796">
    <property type="term" value="C:membrane protein complex"/>
    <property type="evidence" value="ECO:0007669"/>
    <property type="project" value="UniProtKB-ARBA"/>
</dbReference>
<organism evidence="7 8">
    <name type="scientific">Rapidithrix thailandica</name>
    <dbReference type="NCBI Taxonomy" id="413964"/>
    <lineage>
        <taxon>Bacteria</taxon>
        <taxon>Pseudomonadati</taxon>
        <taxon>Bacteroidota</taxon>
        <taxon>Cytophagia</taxon>
        <taxon>Cytophagales</taxon>
        <taxon>Flammeovirgaceae</taxon>
        <taxon>Rapidithrix</taxon>
    </lineage>
</organism>
<evidence type="ECO:0000256" key="3">
    <source>
        <dbReference type="ARBA" id="ARBA00022840"/>
    </source>
</evidence>
<keyword evidence="4" id="KW-1278">Translocase</keyword>
<keyword evidence="8" id="KW-1185">Reference proteome</keyword>
<evidence type="ECO:0000256" key="2">
    <source>
        <dbReference type="ARBA" id="ARBA00022741"/>
    </source>
</evidence>
<comment type="caution">
    <text evidence="7">The sequence shown here is derived from an EMBL/GenBank/DDBJ whole genome shotgun (WGS) entry which is preliminary data.</text>
</comment>
<feature type="domain" description="ABC transporter" evidence="6">
    <location>
        <begin position="5"/>
        <end position="216"/>
    </location>
</feature>
<dbReference type="PROSITE" id="PS50893">
    <property type="entry name" value="ABC_TRANSPORTER_2"/>
    <property type="match status" value="1"/>
</dbReference>
<dbReference type="InterPro" id="IPR003439">
    <property type="entry name" value="ABC_transporter-like_ATP-bd"/>
</dbReference>
<dbReference type="Proteomes" id="UP001403385">
    <property type="component" value="Unassembled WGS sequence"/>
</dbReference>
<dbReference type="CDD" id="cd03255">
    <property type="entry name" value="ABC_MJ0796_LolCDE_FtsE"/>
    <property type="match status" value="1"/>
</dbReference>
<dbReference type="AlphaFoldDB" id="A0AAW9S132"/>
<evidence type="ECO:0000256" key="1">
    <source>
        <dbReference type="ARBA" id="ARBA00022448"/>
    </source>
</evidence>
<dbReference type="SMART" id="SM00382">
    <property type="entry name" value="AAA"/>
    <property type="match status" value="1"/>
</dbReference>
<dbReference type="SUPFAM" id="SSF52540">
    <property type="entry name" value="P-loop containing nucleoside triphosphate hydrolases"/>
    <property type="match status" value="1"/>
</dbReference>
<accession>A0AAW9S132</accession>
<dbReference type="GO" id="GO:0022857">
    <property type="term" value="F:transmembrane transporter activity"/>
    <property type="evidence" value="ECO:0007669"/>
    <property type="project" value="UniProtKB-ARBA"/>
</dbReference>
<gene>
    <name evidence="7" type="ORF">AAG747_23415</name>
</gene>
<dbReference type="Pfam" id="PF00005">
    <property type="entry name" value="ABC_tran"/>
    <property type="match status" value="1"/>
</dbReference>
<dbReference type="PROSITE" id="PS00211">
    <property type="entry name" value="ABC_TRANSPORTER_1"/>
    <property type="match status" value="1"/>
</dbReference>
<protein>
    <submittedName>
        <fullName evidence="7">ABC transporter ATP-binding protein</fullName>
    </submittedName>
</protein>
<keyword evidence="2" id="KW-0547">Nucleotide-binding</keyword>
<keyword evidence="3 7" id="KW-0067">ATP-binding</keyword>
<evidence type="ECO:0000313" key="7">
    <source>
        <dbReference type="EMBL" id="MEN7550889.1"/>
    </source>
</evidence>